<reference evidence="6" key="1">
    <citation type="submission" date="2025-08" db="UniProtKB">
        <authorList>
            <consortium name="RefSeq"/>
        </authorList>
    </citation>
    <scope>IDENTIFICATION</scope>
    <source>
        <tissue evidence="6">Whole sample</tissue>
    </source>
</reference>
<dbReference type="KEGG" id="cvn:111124267"/>
<feature type="compositionally biased region" description="Acidic residues" evidence="3">
    <location>
        <begin position="34"/>
        <end position="52"/>
    </location>
</feature>
<organism evidence="5 6">
    <name type="scientific">Crassostrea virginica</name>
    <name type="common">Eastern oyster</name>
    <dbReference type="NCBI Taxonomy" id="6565"/>
    <lineage>
        <taxon>Eukaryota</taxon>
        <taxon>Metazoa</taxon>
        <taxon>Spiralia</taxon>
        <taxon>Lophotrochozoa</taxon>
        <taxon>Mollusca</taxon>
        <taxon>Bivalvia</taxon>
        <taxon>Autobranchia</taxon>
        <taxon>Pteriomorphia</taxon>
        <taxon>Ostreida</taxon>
        <taxon>Ostreoidea</taxon>
        <taxon>Ostreidae</taxon>
        <taxon>Crassostrea</taxon>
    </lineage>
</organism>
<evidence type="ECO:0000313" key="5">
    <source>
        <dbReference type="Proteomes" id="UP000694844"/>
    </source>
</evidence>
<dbReference type="InterPro" id="IPR016035">
    <property type="entry name" value="Acyl_Trfase/lysoPLipase"/>
</dbReference>
<dbReference type="AlphaFoldDB" id="A0A8B8D7K8"/>
<dbReference type="Pfam" id="PF01734">
    <property type="entry name" value="Patatin"/>
    <property type="match status" value="1"/>
</dbReference>
<name>A0A8B8D7K8_CRAVI</name>
<accession>A0A8B8D7K8</accession>
<dbReference type="PANTHER" id="PTHR46394">
    <property type="entry name" value="ANNEXIN"/>
    <property type="match status" value="1"/>
</dbReference>
<feature type="short sequence motif" description="GXGXXG" evidence="2">
    <location>
        <begin position="93"/>
        <end position="98"/>
    </location>
</feature>
<proteinExistence type="predicted"/>
<dbReference type="OrthoDB" id="6160241at2759"/>
<evidence type="ECO:0000259" key="4">
    <source>
        <dbReference type="PROSITE" id="PS51635"/>
    </source>
</evidence>
<dbReference type="SUPFAM" id="SSF52151">
    <property type="entry name" value="FabD/lysophospholipase-like"/>
    <property type="match status" value="1"/>
</dbReference>
<comment type="caution">
    <text evidence="2">Lacks conserved residue(s) required for the propagation of feature annotation.</text>
</comment>
<feature type="short sequence motif" description="GXSXG" evidence="2">
    <location>
        <begin position="122"/>
        <end position="126"/>
    </location>
</feature>
<dbReference type="PANTHER" id="PTHR46394:SF1">
    <property type="entry name" value="PNPLA DOMAIN-CONTAINING PROTEIN"/>
    <property type="match status" value="1"/>
</dbReference>
<evidence type="ECO:0000256" key="2">
    <source>
        <dbReference type="PROSITE-ProRule" id="PRU01161"/>
    </source>
</evidence>
<dbReference type="GO" id="GO:0006629">
    <property type="term" value="P:lipid metabolic process"/>
    <property type="evidence" value="ECO:0007669"/>
    <property type="project" value="UniProtKB-KW"/>
</dbReference>
<sequence length="218" mass="24139">MGGSFSHSTVCVNSWKPCDSAAHQQYIDEILKNDEDEDTSDDSQSDSEDTDSLDAKIDKDFEDVNEKTEDEFSSINVQEFDGLFPFENLVFGGGGAKGVAYPGALQVLEEVGVLKNIKRFAGTSVGSITALMVALGYTSQDAREVARMDLTKYFDASFGKLSLLYNLLKYLGWHPMNTFYDLIGDIVEKKLGCKDATFLDVTIQEDGERIVRRGHQSD</sequence>
<dbReference type="Proteomes" id="UP000694844">
    <property type="component" value="Chromosome 3"/>
</dbReference>
<keyword evidence="1" id="KW-0443">Lipid metabolism</keyword>
<dbReference type="InterPro" id="IPR052580">
    <property type="entry name" value="Lipid_Hydrolase"/>
</dbReference>
<evidence type="ECO:0000313" key="6">
    <source>
        <dbReference type="RefSeq" id="XP_022322831.1"/>
    </source>
</evidence>
<dbReference type="GeneID" id="111124267"/>
<dbReference type="RefSeq" id="XP_022322831.1">
    <property type="nucleotide sequence ID" value="XM_022467123.1"/>
</dbReference>
<evidence type="ECO:0000256" key="1">
    <source>
        <dbReference type="ARBA" id="ARBA00023098"/>
    </source>
</evidence>
<feature type="domain" description="PNPLA" evidence="4">
    <location>
        <begin position="89"/>
        <end position="218"/>
    </location>
</feature>
<dbReference type="Gene3D" id="3.40.1090.10">
    <property type="entry name" value="Cytosolic phospholipase A2 catalytic domain"/>
    <property type="match status" value="1"/>
</dbReference>
<feature type="region of interest" description="Disordered" evidence="3">
    <location>
        <begin position="30"/>
        <end position="57"/>
    </location>
</feature>
<keyword evidence="5" id="KW-1185">Reference proteome</keyword>
<evidence type="ECO:0000256" key="3">
    <source>
        <dbReference type="SAM" id="MobiDB-lite"/>
    </source>
</evidence>
<protein>
    <submittedName>
        <fullName evidence="6">Uncharacterized protein LOC111124267</fullName>
    </submittedName>
</protein>
<dbReference type="PROSITE" id="PS51635">
    <property type="entry name" value="PNPLA"/>
    <property type="match status" value="1"/>
</dbReference>
<dbReference type="InterPro" id="IPR002641">
    <property type="entry name" value="PNPLA_dom"/>
</dbReference>
<gene>
    <name evidence="6" type="primary">LOC111124267</name>
</gene>